<dbReference type="Pfam" id="PF00057">
    <property type="entry name" value="Ldl_recept_a"/>
    <property type="match status" value="11"/>
</dbReference>
<dbReference type="eggNOG" id="KOG1215">
    <property type="taxonomic scope" value="Eukaryota"/>
</dbReference>
<dbReference type="PROSITE" id="PS50026">
    <property type="entry name" value="EGF_3"/>
    <property type="match status" value="2"/>
</dbReference>
<dbReference type="SUPFAM" id="SSF57184">
    <property type="entry name" value="Growth factor receptor domain"/>
    <property type="match status" value="1"/>
</dbReference>
<comment type="similarity">
    <text evidence="2">Belongs to the LDLR family.</text>
</comment>
<dbReference type="InterPro" id="IPR009030">
    <property type="entry name" value="Growth_fac_rcpt_cys_sf"/>
</dbReference>
<evidence type="ECO:0000256" key="7">
    <source>
        <dbReference type="ARBA" id="ARBA00022729"/>
    </source>
</evidence>
<evidence type="ECO:0000256" key="8">
    <source>
        <dbReference type="ARBA" id="ARBA00022737"/>
    </source>
</evidence>
<evidence type="ECO:0000256" key="15">
    <source>
        <dbReference type="PROSITE-ProRule" id="PRU00124"/>
    </source>
</evidence>
<dbReference type="SMART" id="SM00135">
    <property type="entry name" value="LY"/>
    <property type="match status" value="13"/>
</dbReference>
<keyword evidence="13" id="KW-0325">Glycoprotein</keyword>
<dbReference type="FunFam" id="2.10.25.10:FF:000010">
    <property type="entry name" value="Pro-epidermal growth factor"/>
    <property type="match status" value="1"/>
</dbReference>
<proteinExistence type="inferred from homology"/>
<feature type="repeat" description="LDL-receptor class B" evidence="16">
    <location>
        <begin position="395"/>
        <end position="440"/>
    </location>
</feature>
<feature type="disulfide bond" evidence="15">
    <location>
        <begin position="965"/>
        <end position="980"/>
    </location>
</feature>
<keyword evidence="3" id="KW-1003">Cell membrane</keyword>
<feature type="disulfide bond" evidence="15">
    <location>
        <begin position="926"/>
        <end position="941"/>
    </location>
</feature>
<reference evidence="20" key="2">
    <citation type="submission" date="2025-08" db="UniProtKB">
        <authorList>
            <consortium name="Ensembl"/>
        </authorList>
    </citation>
    <scope>IDENTIFICATION</scope>
    <source>
        <strain evidence="20">2N</strain>
    </source>
</reference>
<dbReference type="Pfam" id="PF07645">
    <property type="entry name" value="EGF_CA"/>
    <property type="match status" value="2"/>
</dbReference>
<dbReference type="InterPro" id="IPR000152">
    <property type="entry name" value="EGF-type_Asp/Asn_hydroxyl_site"/>
</dbReference>
<dbReference type="PROSITE" id="PS01187">
    <property type="entry name" value="EGF_CA"/>
    <property type="match status" value="2"/>
</dbReference>
<feature type="disulfide bond" evidence="15">
    <location>
        <begin position="946"/>
        <end position="958"/>
    </location>
</feature>
<dbReference type="PROSITE" id="PS51120">
    <property type="entry name" value="LDLRB"/>
    <property type="match status" value="4"/>
</dbReference>
<dbReference type="Pfam" id="PF00058">
    <property type="entry name" value="Ldl_recept_b"/>
    <property type="match status" value="2"/>
</dbReference>
<keyword evidence="21" id="KW-1185">Reference proteome</keyword>
<feature type="disulfide bond" evidence="15">
    <location>
        <begin position="123"/>
        <end position="141"/>
    </location>
</feature>
<dbReference type="Pfam" id="PF14670">
    <property type="entry name" value="FXa_inhibition"/>
    <property type="match status" value="2"/>
</dbReference>
<dbReference type="FunFam" id="2.120.10.30:FF:000241">
    <property type="entry name" value="Low-density lipoprotein receptor-related protein 6"/>
    <property type="match status" value="1"/>
</dbReference>
<feature type="domain" description="EGF-like" evidence="19">
    <location>
        <begin position="229"/>
        <end position="268"/>
    </location>
</feature>
<keyword evidence="7" id="KW-0732">Signal</keyword>
<protein>
    <recommendedName>
        <fullName evidence="19">EGF-like domain-containing protein</fullName>
    </recommendedName>
</protein>
<dbReference type="GO" id="GO:0042562">
    <property type="term" value="F:hormone binding"/>
    <property type="evidence" value="ECO:0007669"/>
    <property type="project" value="TreeGrafter"/>
</dbReference>
<organism evidence="20 21">
    <name type="scientific">Cavia porcellus</name>
    <name type="common">Guinea pig</name>
    <dbReference type="NCBI Taxonomy" id="10141"/>
    <lineage>
        <taxon>Eukaryota</taxon>
        <taxon>Metazoa</taxon>
        <taxon>Chordata</taxon>
        <taxon>Craniata</taxon>
        <taxon>Vertebrata</taxon>
        <taxon>Euteleostomi</taxon>
        <taxon>Mammalia</taxon>
        <taxon>Eutheria</taxon>
        <taxon>Euarchontoglires</taxon>
        <taxon>Glires</taxon>
        <taxon>Rodentia</taxon>
        <taxon>Hystricomorpha</taxon>
        <taxon>Caviidae</taxon>
        <taxon>Cavia</taxon>
    </lineage>
</organism>
<dbReference type="PROSITE" id="PS50068">
    <property type="entry name" value="LDLRA_2"/>
    <property type="match status" value="13"/>
</dbReference>
<dbReference type="OMA" id="GQWQCQN"/>
<dbReference type="InterPro" id="IPR018097">
    <property type="entry name" value="EGF_Ca-bd_CS"/>
</dbReference>
<feature type="disulfide bond" evidence="15">
    <location>
        <begin position="847"/>
        <end position="862"/>
    </location>
</feature>
<dbReference type="InterPro" id="IPR051221">
    <property type="entry name" value="LDLR-related"/>
</dbReference>
<dbReference type="EMBL" id="AAKN02053446">
    <property type="status" value="NOT_ANNOTATED_CDS"/>
    <property type="molecule type" value="Genomic_DNA"/>
</dbReference>
<dbReference type="InterPro" id="IPR023415">
    <property type="entry name" value="LDLR_class-A_CS"/>
</dbReference>
<keyword evidence="9 18" id="KW-1133">Transmembrane helix</keyword>
<dbReference type="InParanoid" id="H0W3X9"/>
<feature type="region of interest" description="Disordered" evidence="17">
    <location>
        <begin position="1892"/>
        <end position="1930"/>
    </location>
</feature>
<evidence type="ECO:0000256" key="1">
    <source>
        <dbReference type="ARBA" id="ARBA00004251"/>
    </source>
</evidence>
<feature type="repeat" description="LDL-receptor class B" evidence="16">
    <location>
        <begin position="1365"/>
        <end position="1407"/>
    </location>
</feature>
<dbReference type="SUPFAM" id="SSF57196">
    <property type="entry name" value="EGF/Laminin"/>
    <property type="match status" value="5"/>
</dbReference>
<dbReference type="Ensembl" id="ENSCPOT00000026594.2">
    <property type="protein sequence ID" value="ENSCPOP00000017678.2"/>
    <property type="gene ID" value="ENSCPOG00000024741.2"/>
</dbReference>
<evidence type="ECO:0000256" key="5">
    <source>
        <dbReference type="ARBA" id="ARBA00022583"/>
    </source>
</evidence>
<evidence type="ECO:0000313" key="20">
    <source>
        <dbReference type="Ensembl" id="ENSCPOP00000017678.2"/>
    </source>
</evidence>
<dbReference type="Gene3D" id="2.120.10.30">
    <property type="entry name" value="TolB, C-terminal domain"/>
    <property type="match status" value="4"/>
</dbReference>
<dbReference type="FunFam" id="2.10.25.10:FF:000009">
    <property type="entry name" value="Low-density lipoprotein receptor isoform 1"/>
    <property type="match status" value="1"/>
</dbReference>
<feature type="disulfide bond" evidence="15">
    <location>
        <begin position="135"/>
        <end position="150"/>
    </location>
</feature>
<dbReference type="InterPro" id="IPR002172">
    <property type="entry name" value="LDrepeatLR_classA_rpt"/>
</dbReference>
<comment type="caution">
    <text evidence="14">Lacks conserved residue(s) required for the propagation of feature annotation.</text>
</comment>
<dbReference type="GO" id="GO:0006898">
    <property type="term" value="P:receptor-mediated endocytosis"/>
    <property type="evidence" value="ECO:0007669"/>
    <property type="project" value="TreeGrafter"/>
</dbReference>
<dbReference type="InterPro" id="IPR000033">
    <property type="entry name" value="LDLR_classB_rpt"/>
</dbReference>
<feature type="repeat" description="LDL-receptor class B" evidence="16">
    <location>
        <begin position="1321"/>
        <end position="1364"/>
    </location>
</feature>
<dbReference type="GO" id="GO:0043235">
    <property type="term" value="C:receptor complex"/>
    <property type="evidence" value="ECO:0007669"/>
    <property type="project" value="TreeGrafter"/>
</dbReference>
<evidence type="ECO:0000256" key="13">
    <source>
        <dbReference type="ARBA" id="ARBA00023180"/>
    </source>
</evidence>
<dbReference type="Bgee" id="ENSCPOG00000024741">
    <property type="expression patterns" value="Expressed in frontal cortex and 4 other cell types or tissues"/>
</dbReference>
<dbReference type="STRING" id="10141.ENSCPOP00000017678"/>
<dbReference type="SMART" id="SM00179">
    <property type="entry name" value="EGF_CA"/>
    <property type="match status" value="4"/>
</dbReference>
<dbReference type="GO" id="GO:0005509">
    <property type="term" value="F:calcium ion binding"/>
    <property type="evidence" value="ECO:0007669"/>
    <property type="project" value="InterPro"/>
</dbReference>
<accession>H0W3X9</accession>
<dbReference type="InterPro" id="IPR001881">
    <property type="entry name" value="EGF-like_Ca-bd_dom"/>
</dbReference>
<dbReference type="CDD" id="cd00054">
    <property type="entry name" value="EGF_CA"/>
    <property type="match status" value="2"/>
</dbReference>
<evidence type="ECO:0000256" key="12">
    <source>
        <dbReference type="ARBA" id="ARBA00023170"/>
    </source>
</evidence>
<dbReference type="PROSITE" id="PS00010">
    <property type="entry name" value="ASX_HYDROXYL"/>
    <property type="match status" value="2"/>
</dbReference>
<evidence type="ECO:0000256" key="17">
    <source>
        <dbReference type="SAM" id="MobiDB-lite"/>
    </source>
</evidence>
<evidence type="ECO:0000256" key="9">
    <source>
        <dbReference type="ARBA" id="ARBA00022989"/>
    </source>
</evidence>
<keyword evidence="5" id="KW-0254">Endocytosis</keyword>
<dbReference type="InterPro" id="IPR000742">
    <property type="entry name" value="EGF"/>
</dbReference>
<evidence type="ECO:0000259" key="19">
    <source>
        <dbReference type="PROSITE" id="PS50026"/>
    </source>
</evidence>
<dbReference type="InterPro" id="IPR049883">
    <property type="entry name" value="NOTCH1_EGF-like"/>
</dbReference>
<keyword evidence="10 18" id="KW-0472">Membrane</keyword>
<evidence type="ECO:0000256" key="16">
    <source>
        <dbReference type="PROSITE-ProRule" id="PRU00461"/>
    </source>
</evidence>
<feature type="transmembrane region" description="Helical" evidence="18">
    <location>
        <begin position="1975"/>
        <end position="1998"/>
    </location>
</feature>
<dbReference type="Gene3D" id="2.10.25.10">
    <property type="entry name" value="Laminin"/>
    <property type="match status" value="3"/>
</dbReference>
<dbReference type="SUPFAM" id="SSF63825">
    <property type="entry name" value="YWTD domain"/>
    <property type="match status" value="4"/>
</dbReference>
<gene>
    <name evidence="20" type="primary">LOC101788203</name>
</gene>
<dbReference type="PROSITE" id="PS01186">
    <property type="entry name" value="EGF_2"/>
    <property type="match status" value="1"/>
</dbReference>
<reference evidence="20" key="3">
    <citation type="submission" date="2025-09" db="UniProtKB">
        <authorList>
            <consortium name="Ensembl"/>
        </authorList>
    </citation>
    <scope>IDENTIFICATION</scope>
    <source>
        <strain evidence="20">2N</strain>
    </source>
</reference>
<keyword evidence="4 14" id="KW-0245">EGF-like domain</keyword>
<evidence type="ECO:0000256" key="14">
    <source>
        <dbReference type="PROSITE-ProRule" id="PRU00076"/>
    </source>
</evidence>
<evidence type="ECO:0000256" key="4">
    <source>
        <dbReference type="ARBA" id="ARBA00022536"/>
    </source>
</evidence>
<sequence>RQAACGDSCIPVAWLCNGEQECADGTDEQCEEPCGGHLQAWQCDDGTCVAISWLCDGTGDCLDGSDEVNCERMTACPDQKVQCPGTSQCMDAWEPCDVYEDCEDGSNKAHCSQSHCLAGQWQCQNKLCVMDSWKCDGIDHCGDSSDEEACAFCPEGTVRCDERKCVREASMCDGEADCADGSDEPATCGKNCSVVNAGCEGLCSDTAWGARCSCGSGWQLQPDGRSCADVDECSMAYGPCDQLCHNTPGSYSCDCVQGYKLYNGSKCRVTDGDVKILIAADQALGVLDQRTGIYESVIPVKTRPGSVAYDLERSMYFWVDKTLNVFVSGKPNSVLLYPELTTVNSISLDWITGQLYWASSFARAICAGLSDGRGYVKILEKDVMPEQLVVFPVKKYLYWVNGGDRGRRTIETAGMDGSDRKVLEVVTTQQPLGLTLDHMTGRLFWISGYKQSIETVKVDGSGRYSFPRNLQDEEPTGLAVFENSFFWASKTQLFHTSRDSPGERRVLLDASISAFSVLHRSMQPQSAKSYVPFLWVPQPGMHCLTGQMITWKISCSFLELKLVISSGKRLYLLKVGSMGSAIERTLIQEHPGNIYLLDIDWKRNFIYWTNAQGHLVYSTGYSGQKQEIRTQHTVCSANVDIPTGNVYWLPCDRSAIQKTTIPDRDTESLYRTGGIILQLLLDWPRRTLYWVESSSHLQSMTLDGQNRQAIWSGSWTADIQMALDLSSASILWTSKGLGLQSLSLLKNRTYSLNKSWSDGLIAAHTPYLVTVDKTALMLWNRKTLEPFSVLKEPHIRKVIILAENQKVPDPKAETAAPAALPAPPLLCTGSSVPCREGKKCVSPESLCDGEQDCLDGSDEENCFQTCHRPGVFQCLDGSRCIEGKYRCDGAHQCPDGSDEVACWKPPEDCSLRCDENTRCIPKSWLCDGNPDCSDKKDEQGCLHENCSTSEFRCKSGQCVSYSLHCDGNPDCLDRSDEEGCPSAWPLRCPVGEVKCRTSGECVLAEWICDHDLDCKDGSDEKDCDPEALRCSPQQWACASRDQCVPDFWHCDGERDCRDGSDEAACPPQKCRASEFQCGTSICLNFSLVCDGKQDCADSSDEGGRCQLSACSPGQCPQTCHSSPVGPVCTCEPGFQNHAGSCEDVDECQGSGGQPCSHTCVNTEGSYICTCHPGYSLEPDGHACKATGTEPILLVAIQSNLFLYGLRSLKEDILTTIDKNLIIFSVDYDLVDQKVFWADFNAESIQWISMDTTRKGTVVKGIKSHCIAVDWIGRNLYWTDGTAGQILAIPLTAVWRGKSEYTIVLDDDLTQPQSLALDPLNGLMYWSEVGEEPQIEKAGMDGSSRKILIDQGLGRPTSIALDQLSWKIFWSDDKFHSIGSANLDGTGIRMLQLTQIKNPFSVTVFEDEVFWSEMKTRTIQRVQKMTGKSRAVLIKRSGQPYGLKVMHEVLQPRSLNPCLDTGCSHLCLLSPRSEGSCFCPVGSLLTDDGLNCVPLQESAFVFLVLPRVITQIYLKNLKTLPRQANLPEHRMLPFINVNQLTSMDYLVQEKALYLSELNNGDIRLLRLKESGTLSWRKLFSVEGSVIDLAVDWLSGNIYWIDSENPHINVASSNGQYPIVLLRENLSHPASVVLHPPAAAMCLVDLGPWSDGSRESSIECAAMDGSGRKVLWQKSQVPVGLAFSDSGTRLYWADSARGLIESIQQDGSRHRVERRGIEGLSLFTCGQGMLFWTTVDDAEITKVWYSKKEVPENWWFQIDQKIVDLKVYSTFNQQGNNSCSKDNGGCSHICLPNPEGQTCKCPSGYYLADANKCTEAVQCSVSSQSCKDGQKCISMEQVCDGHSDCLDGSDEMDCKTYSIKAPEKPEAGKSLVLTATQALQSIRATTLGHLVRQETRHPVRKTQTTEMPAGQSKIPEIKQSGGSFHPKDSQTTKQRPCNSAFCNGRGICTVEGRLRKCSCLTDHGTEFCEEAQSFVPAYIALCITMALSVLLVALGTLTYFRRVHELKKRSSRNMACDKERNQEEENLMNSEIFVNEAYDEQELLTSSRTD</sequence>
<evidence type="ECO:0000256" key="11">
    <source>
        <dbReference type="ARBA" id="ARBA00023157"/>
    </source>
</evidence>
<keyword evidence="6 18" id="KW-0812">Transmembrane</keyword>
<feature type="disulfide bond" evidence="15">
    <location>
        <begin position="160"/>
        <end position="178"/>
    </location>
</feature>
<feature type="disulfide bond" evidence="15">
    <location>
        <begin position="153"/>
        <end position="165"/>
    </location>
</feature>
<evidence type="ECO:0000256" key="2">
    <source>
        <dbReference type="ARBA" id="ARBA00009939"/>
    </source>
</evidence>
<evidence type="ECO:0000256" key="3">
    <source>
        <dbReference type="ARBA" id="ARBA00022475"/>
    </source>
</evidence>
<feature type="disulfide bond" evidence="15">
    <location>
        <begin position="96"/>
        <end position="111"/>
    </location>
</feature>
<dbReference type="FunFam" id="4.10.400.10:FF:000034">
    <property type="entry name" value="Low-density lipoprotein receptor-related protein 2"/>
    <property type="match status" value="1"/>
</dbReference>
<dbReference type="CDD" id="cd00112">
    <property type="entry name" value="LDLa"/>
    <property type="match status" value="12"/>
</dbReference>
<dbReference type="FunCoup" id="H0W3X9">
    <property type="interactions" value="324"/>
</dbReference>
<feature type="disulfide bond" evidence="15">
    <location>
        <begin position="43"/>
        <end position="61"/>
    </location>
</feature>
<keyword evidence="8" id="KW-0677">Repeat</keyword>
<evidence type="ECO:0000256" key="18">
    <source>
        <dbReference type="SAM" id="Phobius"/>
    </source>
</evidence>
<name>H0W3X9_CAVPO</name>
<dbReference type="SMART" id="SM00181">
    <property type="entry name" value="EGF"/>
    <property type="match status" value="8"/>
</dbReference>
<dbReference type="PRINTS" id="PR00261">
    <property type="entry name" value="LDLRECEPTOR"/>
</dbReference>
<dbReference type="PANTHER" id="PTHR22722">
    <property type="entry name" value="LOW-DENSITY LIPOPROTEIN RECEPTOR-RELATED PROTEIN 2-RELATED"/>
    <property type="match status" value="1"/>
</dbReference>
<dbReference type="InterPro" id="IPR036055">
    <property type="entry name" value="LDL_receptor-like_sf"/>
</dbReference>
<comment type="subcellular location">
    <subcellularLocation>
        <location evidence="1">Cell membrane</location>
        <topology evidence="1">Single-pass type I membrane protein</topology>
    </subcellularLocation>
</comment>
<dbReference type="SUPFAM" id="SSF57424">
    <property type="entry name" value="LDL receptor-like module"/>
    <property type="match status" value="9"/>
</dbReference>
<dbReference type="Gene3D" id="4.10.400.10">
    <property type="entry name" value="Low-density Lipoprotein Receptor"/>
    <property type="match status" value="13"/>
</dbReference>
<dbReference type="GO" id="GO:0016324">
    <property type="term" value="C:apical plasma membrane"/>
    <property type="evidence" value="ECO:0007669"/>
    <property type="project" value="TreeGrafter"/>
</dbReference>
<feature type="disulfide bond" evidence="15">
    <location>
        <begin position="1837"/>
        <end position="1852"/>
    </location>
</feature>
<evidence type="ECO:0000256" key="10">
    <source>
        <dbReference type="ARBA" id="ARBA00023136"/>
    </source>
</evidence>
<keyword evidence="12" id="KW-0675">Receptor</keyword>
<feature type="disulfide bond" evidence="15">
    <location>
        <begin position="1050"/>
        <end position="1065"/>
    </location>
</feature>
<dbReference type="HOGENOM" id="CLU_008163_4_0_1"/>
<feature type="domain" description="EGF-like" evidence="19">
    <location>
        <begin position="1143"/>
        <end position="1177"/>
    </location>
</feature>
<feature type="disulfide bond" evidence="15">
    <location>
        <begin position="1070"/>
        <end position="1082"/>
    </location>
</feature>
<dbReference type="PANTHER" id="PTHR22722:SF12">
    <property type="entry name" value="EGF-LIKE DOMAIN-CONTAINING PROTEIN"/>
    <property type="match status" value="1"/>
</dbReference>
<feature type="repeat" description="LDL-receptor class B" evidence="16">
    <location>
        <begin position="1594"/>
        <end position="1636"/>
    </location>
</feature>
<feature type="disulfide bond" evidence="15">
    <location>
        <begin position="55"/>
        <end position="70"/>
    </location>
</feature>
<evidence type="ECO:0000256" key="6">
    <source>
        <dbReference type="ARBA" id="ARBA00022692"/>
    </source>
</evidence>
<dbReference type="GeneTree" id="ENSGT00940000162544"/>
<dbReference type="Proteomes" id="UP000005447">
    <property type="component" value="Unassembled WGS sequence"/>
</dbReference>
<feature type="disulfide bond" evidence="15">
    <location>
        <begin position="1008"/>
        <end position="1023"/>
    </location>
</feature>
<feature type="disulfide bond" evidence="15">
    <location>
        <begin position="953"/>
        <end position="971"/>
    </location>
</feature>
<dbReference type="SMART" id="SM00192">
    <property type="entry name" value="LDLa"/>
    <property type="match status" value="13"/>
</dbReference>
<keyword evidence="11 15" id="KW-1015">Disulfide bond</keyword>
<dbReference type="VEuPathDB" id="HostDB:ENSCPOG00000024741"/>
<feature type="disulfide bond" evidence="15">
    <location>
        <begin position="116"/>
        <end position="128"/>
    </location>
</feature>
<dbReference type="PROSITE" id="PS01209">
    <property type="entry name" value="LDLRA_1"/>
    <property type="match status" value="7"/>
</dbReference>
<feature type="disulfide bond" evidence="15">
    <location>
        <begin position="887"/>
        <end position="902"/>
    </location>
</feature>
<dbReference type="InterPro" id="IPR011042">
    <property type="entry name" value="6-blade_b-propeller_TolB-like"/>
</dbReference>
<reference evidence="21" key="1">
    <citation type="journal article" date="2011" name="Nature">
        <title>A high-resolution map of human evolutionary constraint using 29 mammals.</title>
        <authorList>
            <person name="Lindblad-Toh K."/>
            <person name="Garber M."/>
            <person name="Zuk O."/>
            <person name="Lin M.F."/>
            <person name="Parker B.J."/>
            <person name="Washietl S."/>
            <person name="Kheradpour P."/>
            <person name="Ernst J."/>
            <person name="Jordan G."/>
            <person name="Mauceli E."/>
            <person name="Ward L.D."/>
            <person name="Lowe C.B."/>
            <person name="Holloway A.K."/>
            <person name="Clamp M."/>
            <person name="Gnerre S."/>
            <person name="Alfoldi J."/>
            <person name="Beal K."/>
            <person name="Chang J."/>
            <person name="Clawson H."/>
            <person name="Cuff J."/>
            <person name="Di Palma F."/>
            <person name="Fitzgerald S."/>
            <person name="Flicek P."/>
            <person name="Guttman M."/>
            <person name="Hubisz M.J."/>
            <person name="Jaffe D.B."/>
            <person name="Jungreis I."/>
            <person name="Kent W.J."/>
            <person name="Kostka D."/>
            <person name="Lara M."/>
            <person name="Martins A.L."/>
            <person name="Massingham T."/>
            <person name="Moltke I."/>
            <person name="Raney B.J."/>
            <person name="Rasmussen M.D."/>
            <person name="Robinson J."/>
            <person name="Stark A."/>
            <person name="Vilella A.J."/>
            <person name="Wen J."/>
            <person name="Xie X."/>
            <person name="Zody M.C."/>
            <person name="Baldwin J."/>
            <person name="Bloom T."/>
            <person name="Chin C.W."/>
            <person name="Heiman D."/>
            <person name="Nicol R."/>
            <person name="Nusbaum C."/>
            <person name="Young S."/>
            <person name="Wilkinson J."/>
            <person name="Worley K.C."/>
            <person name="Kovar C.L."/>
            <person name="Muzny D.M."/>
            <person name="Gibbs R.A."/>
            <person name="Cree A."/>
            <person name="Dihn H.H."/>
            <person name="Fowler G."/>
            <person name="Jhangiani S."/>
            <person name="Joshi V."/>
            <person name="Lee S."/>
            <person name="Lewis L.R."/>
            <person name="Nazareth L.V."/>
            <person name="Okwuonu G."/>
            <person name="Santibanez J."/>
            <person name="Warren W.C."/>
            <person name="Mardis E.R."/>
            <person name="Weinstock G.M."/>
            <person name="Wilson R.K."/>
            <person name="Delehaunty K."/>
            <person name="Dooling D."/>
            <person name="Fronik C."/>
            <person name="Fulton L."/>
            <person name="Fulton B."/>
            <person name="Graves T."/>
            <person name="Minx P."/>
            <person name="Sodergren E."/>
            <person name="Birney E."/>
            <person name="Margulies E.H."/>
            <person name="Herrero J."/>
            <person name="Green E.D."/>
            <person name="Haussler D."/>
            <person name="Siepel A."/>
            <person name="Goldman N."/>
            <person name="Pollard K.S."/>
            <person name="Pedersen J.S."/>
            <person name="Lander E.S."/>
            <person name="Kellis M."/>
        </authorList>
    </citation>
    <scope>NUCLEOTIDE SEQUENCE [LARGE SCALE GENOMIC DNA]</scope>
    <source>
        <strain evidence="21">2N</strain>
    </source>
</reference>
<feature type="disulfide bond" evidence="15">
    <location>
        <begin position="1077"/>
        <end position="1095"/>
    </location>
</feature>
<evidence type="ECO:0000313" key="21">
    <source>
        <dbReference type="Proteomes" id="UP000005447"/>
    </source>
</evidence>